<evidence type="ECO:0000256" key="4">
    <source>
        <dbReference type="SAM" id="MobiDB-lite"/>
    </source>
</evidence>
<comment type="caution">
    <text evidence="6">The sequence shown here is derived from an EMBL/GenBank/DDBJ whole genome shotgun (WGS) entry which is preliminary data.</text>
</comment>
<dbReference type="RefSeq" id="WP_311662613.1">
    <property type="nucleotide sequence ID" value="NZ_JAVRHT010000010.1"/>
</dbReference>
<keyword evidence="3 6" id="KW-0012">Acyltransferase</keyword>
<keyword evidence="7" id="KW-1185">Reference proteome</keyword>
<evidence type="ECO:0000313" key="6">
    <source>
        <dbReference type="EMBL" id="MDT0631270.1"/>
    </source>
</evidence>
<dbReference type="InterPro" id="IPR002123">
    <property type="entry name" value="Plipid/glycerol_acylTrfase"/>
</dbReference>
<dbReference type="CDD" id="cd07989">
    <property type="entry name" value="LPLAT_AGPAT-like"/>
    <property type="match status" value="1"/>
</dbReference>
<accession>A0ABU3BPR7</accession>
<feature type="domain" description="Phospholipid/glycerol acyltransferase" evidence="5">
    <location>
        <begin position="73"/>
        <end position="186"/>
    </location>
</feature>
<comment type="pathway">
    <text evidence="1">Lipid metabolism.</text>
</comment>
<name>A0ABU3BPR7_9BACT</name>
<dbReference type="PANTHER" id="PTHR10434">
    <property type="entry name" value="1-ACYL-SN-GLYCEROL-3-PHOSPHATE ACYLTRANSFERASE"/>
    <property type="match status" value="1"/>
</dbReference>
<dbReference type="SMART" id="SM00563">
    <property type="entry name" value="PlsC"/>
    <property type="match status" value="1"/>
</dbReference>
<organism evidence="6 7">
    <name type="scientific">Rubrivirga litoralis</name>
    <dbReference type="NCBI Taxonomy" id="3075598"/>
    <lineage>
        <taxon>Bacteria</taxon>
        <taxon>Pseudomonadati</taxon>
        <taxon>Rhodothermota</taxon>
        <taxon>Rhodothermia</taxon>
        <taxon>Rhodothermales</taxon>
        <taxon>Rubricoccaceae</taxon>
        <taxon>Rubrivirga</taxon>
    </lineage>
</organism>
<dbReference type="PANTHER" id="PTHR10434:SF66">
    <property type="entry name" value="PHOSPHOLIPID_GLYCEROL ACYLTRANSFERASE DOMAIN-CONTAINING PROTEIN"/>
    <property type="match status" value="1"/>
</dbReference>
<evidence type="ECO:0000256" key="3">
    <source>
        <dbReference type="ARBA" id="ARBA00023315"/>
    </source>
</evidence>
<keyword evidence="2" id="KW-0808">Transferase</keyword>
<reference evidence="6 7" key="1">
    <citation type="submission" date="2023-09" db="EMBL/GenBank/DDBJ databases">
        <authorList>
            <person name="Rey-Velasco X."/>
        </authorList>
    </citation>
    <scope>NUCLEOTIDE SEQUENCE [LARGE SCALE GENOMIC DNA]</scope>
    <source>
        <strain evidence="6 7">F394</strain>
    </source>
</reference>
<dbReference type="Pfam" id="PF01553">
    <property type="entry name" value="Acyltransferase"/>
    <property type="match status" value="1"/>
</dbReference>
<sequence length="280" mass="30377">MKAVQSVLTWAAIAVLVLLALPVIAVIRLFDRTPARVRTGRAFRDLGALVPSINPAWSVRVGGVDPAALRHPYVVVSNHQSLADIPVISKLPWEMKWVTKAELFRVPVMGWLQRMAEDIPVDRRDPNSRSAVVLRARRVLAQGCSVMFFAEGTRSRDGRLKRFYDGAFSLAVQAGVPVLPLAIDGTMDAIPKHGWTFGRADVRLAVLPPVPTEGLTEADVPALRERVRGMILDQIAAWRERPPDAVDALARPALGAAGAQGAGGAEIENRVETPHPAPRG</sequence>
<proteinExistence type="predicted"/>
<evidence type="ECO:0000313" key="7">
    <source>
        <dbReference type="Proteomes" id="UP001267426"/>
    </source>
</evidence>
<evidence type="ECO:0000256" key="1">
    <source>
        <dbReference type="ARBA" id="ARBA00005189"/>
    </source>
</evidence>
<gene>
    <name evidence="6" type="ORF">RM540_05855</name>
</gene>
<evidence type="ECO:0000256" key="2">
    <source>
        <dbReference type="ARBA" id="ARBA00022679"/>
    </source>
</evidence>
<dbReference type="Proteomes" id="UP001267426">
    <property type="component" value="Unassembled WGS sequence"/>
</dbReference>
<dbReference type="SUPFAM" id="SSF69593">
    <property type="entry name" value="Glycerol-3-phosphate (1)-acyltransferase"/>
    <property type="match status" value="1"/>
</dbReference>
<feature type="region of interest" description="Disordered" evidence="4">
    <location>
        <begin position="257"/>
        <end position="280"/>
    </location>
</feature>
<protein>
    <submittedName>
        <fullName evidence="6">Lysophospholipid acyltransferase family protein</fullName>
    </submittedName>
</protein>
<evidence type="ECO:0000259" key="5">
    <source>
        <dbReference type="SMART" id="SM00563"/>
    </source>
</evidence>
<dbReference type="GO" id="GO:0016746">
    <property type="term" value="F:acyltransferase activity"/>
    <property type="evidence" value="ECO:0007669"/>
    <property type="project" value="UniProtKB-KW"/>
</dbReference>
<dbReference type="EMBL" id="JAVRHT010000010">
    <property type="protein sequence ID" value="MDT0631270.1"/>
    <property type="molecule type" value="Genomic_DNA"/>
</dbReference>